<evidence type="ECO:0000256" key="3">
    <source>
        <dbReference type="ARBA" id="ARBA00022692"/>
    </source>
</evidence>
<accession>A0A6A7BWB4</accession>
<keyword evidence="12" id="KW-1185">Reference proteome</keyword>
<dbReference type="InterPro" id="IPR032800">
    <property type="entry name" value="TRP_N"/>
</dbReference>
<dbReference type="PANTHER" id="PTHR31145">
    <property type="entry name" value="INTEGRAL MEMBRANE PROTEIN (AFU_ORTHOLOGUE AFUA_7G01610)"/>
    <property type="match status" value="1"/>
</dbReference>
<dbReference type="GO" id="GO:0009272">
    <property type="term" value="P:fungal-type cell wall biogenesis"/>
    <property type="evidence" value="ECO:0007669"/>
    <property type="project" value="TreeGrafter"/>
</dbReference>
<evidence type="ECO:0000256" key="1">
    <source>
        <dbReference type="ARBA" id="ARBA00004141"/>
    </source>
</evidence>
<keyword evidence="5 8" id="KW-1133">Transmembrane helix</keyword>
<gene>
    <name evidence="11" type="ORF">K470DRAFT_258837</name>
</gene>
<evidence type="ECO:0000256" key="8">
    <source>
        <dbReference type="SAM" id="Phobius"/>
    </source>
</evidence>
<evidence type="ECO:0000259" key="10">
    <source>
        <dbReference type="SMART" id="SM01320"/>
    </source>
</evidence>
<dbReference type="Proteomes" id="UP000799421">
    <property type="component" value="Unassembled WGS sequence"/>
</dbReference>
<dbReference type="Pfam" id="PF06011">
    <property type="entry name" value="TRP"/>
    <property type="match status" value="1"/>
</dbReference>
<evidence type="ECO:0000313" key="12">
    <source>
        <dbReference type="Proteomes" id="UP000799421"/>
    </source>
</evidence>
<evidence type="ECO:0000256" key="7">
    <source>
        <dbReference type="SAM" id="MobiDB-lite"/>
    </source>
</evidence>
<dbReference type="InterPro" id="IPR010308">
    <property type="entry name" value="TRP_C"/>
</dbReference>
<dbReference type="EMBL" id="MU005992">
    <property type="protein sequence ID" value="KAF2859501.1"/>
    <property type="molecule type" value="Genomic_DNA"/>
</dbReference>
<reference evidence="11" key="1">
    <citation type="journal article" date="2020" name="Stud. Mycol.">
        <title>101 Dothideomycetes genomes: a test case for predicting lifestyles and emergence of pathogens.</title>
        <authorList>
            <person name="Haridas S."/>
            <person name="Albert R."/>
            <person name="Binder M."/>
            <person name="Bloem J."/>
            <person name="Labutti K."/>
            <person name="Salamov A."/>
            <person name="Andreopoulos B."/>
            <person name="Baker S."/>
            <person name="Barry K."/>
            <person name="Bills G."/>
            <person name="Bluhm B."/>
            <person name="Cannon C."/>
            <person name="Castanera R."/>
            <person name="Culley D."/>
            <person name="Daum C."/>
            <person name="Ezra D."/>
            <person name="Gonzalez J."/>
            <person name="Henrissat B."/>
            <person name="Kuo A."/>
            <person name="Liang C."/>
            <person name="Lipzen A."/>
            <person name="Lutzoni F."/>
            <person name="Magnuson J."/>
            <person name="Mondo S."/>
            <person name="Nolan M."/>
            <person name="Ohm R."/>
            <person name="Pangilinan J."/>
            <person name="Park H.-J."/>
            <person name="Ramirez L."/>
            <person name="Alfaro M."/>
            <person name="Sun H."/>
            <person name="Tritt A."/>
            <person name="Yoshinaga Y."/>
            <person name="Zwiers L.-H."/>
            <person name="Turgeon B."/>
            <person name="Goodwin S."/>
            <person name="Spatafora J."/>
            <person name="Crous P."/>
            <person name="Grigoriev I."/>
        </authorList>
    </citation>
    <scope>NUCLEOTIDE SEQUENCE</scope>
    <source>
        <strain evidence="11">CBS 480.64</strain>
    </source>
</reference>
<organism evidence="11 12">
    <name type="scientific">Piedraia hortae CBS 480.64</name>
    <dbReference type="NCBI Taxonomy" id="1314780"/>
    <lineage>
        <taxon>Eukaryota</taxon>
        <taxon>Fungi</taxon>
        <taxon>Dikarya</taxon>
        <taxon>Ascomycota</taxon>
        <taxon>Pezizomycotina</taxon>
        <taxon>Dothideomycetes</taxon>
        <taxon>Dothideomycetidae</taxon>
        <taxon>Capnodiales</taxon>
        <taxon>Piedraiaceae</taxon>
        <taxon>Piedraia</taxon>
    </lineage>
</organism>
<feature type="transmembrane region" description="Helical" evidence="8">
    <location>
        <begin position="342"/>
        <end position="367"/>
    </location>
</feature>
<feature type="transmembrane region" description="Helical" evidence="8">
    <location>
        <begin position="570"/>
        <end position="599"/>
    </location>
</feature>
<name>A0A6A7BWB4_9PEZI</name>
<comment type="subcellular location">
    <subcellularLocation>
        <location evidence="1">Membrane</location>
        <topology evidence="1">Multi-pass membrane protein</topology>
    </subcellularLocation>
</comment>
<feature type="region of interest" description="Disordered" evidence="7">
    <location>
        <begin position="646"/>
        <end position="686"/>
    </location>
</feature>
<feature type="transmembrane region" description="Helical" evidence="8">
    <location>
        <begin position="420"/>
        <end position="446"/>
    </location>
</feature>
<feature type="transmembrane region" description="Helical" evidence="8">
    <location>
        <begin position="482"/>
        <end position="502"/>
    </location>
</feature>
<protein>
    <submittedName>
        <fullName evidence="11">TRP-domain-containing protein</fullName>
    </submittedName>
</protein>
<dbReference type="GO" id="GO:0016020">
    <property type="term" value="C:membrane"/>
    <property type="evidence" value="ECO:0007669"/>
    <property type="project" value="UniProtKB-SubCell"/>
</dbReference>
<feature type="chain" id="PRO_5025404331" evidence="9">
    <location>
        <begin position="18"/>
        <end position="686"/>
    </location>
</feature>
<evidence type="ECO:0000256" key="9">
    <source>
        <dbReference type="SAM" id="SignalP"/>
    </source>
</evidence>
<feature type="transmembrane region" description="Helical" evidence="8">
    <location>
        <begin position="508"/>
        <end position="526"/>
    </location>
</feature>
<dbReference type="PANTHER" id="PTHR31145:SF5">
    <property type="entry name" value="DUF907 DOMAIN PROTEIN (AFU_ORTHOLOGUE AFUA_2G06100)"/>
    <property type="match status" value="1"/>
</dbReference>
<dbReference type="SMART" id="SM01320">
    <property type="entry name" value="TRP_N"/>
    <property type="match status" value="1"/>
</dbReference>
<keyword evidence="3 8" id="KW-0812">Transmembrane</keyword>
<feature type="domain" description="ML-like" evidence="10">
    <location>
        <begin position="19"/>
        <end position="160"/>
    </location>
</feature>
<dbReference type="OrthoDB" id="2115177at2759"/>
<evidence type="ECO:0000256" key="5">
    <source>
        <dbReference type="ARBA" id="ARBA00022989"/>
    </source>
</evidence>
<dbReference type="GO" id="GO:0055085">
    <property type="term" value="P:transmembrane transport"/>
    <property type="evidence" value="ECO:0007669"/>
    <property type="project" value="TreeGrafter"/>
</dbReference>
<dbReference type="Pfam" id="PF14558">
    <property type="entry name" value="TRP_N"/>
    <property type="match status" value="1"/>
</dbReference>
<comment type="similarity">
    <text evidence="2">Belongs to the transient receptor potential (TRP) ion channel family.</text>
</comment>
<sequence length="686" mass="75693">MAFLFFSLLALLPLASAEDTLSTAGYRSCLDNPTITITTLDATYDRRTRIIDFNVAGYSSVEQNVTATLTVTAYGRQAYSRTFDPCDFHTNMVQMCPIPAAPFSATGEQTVPEEYAKQIPSIAFNIPDLDGDVTLELRNPSTNEHVACITSDVGNGRSLKMPSVAYMAAGTAAAAFAASAVSAMALGMHPGGAAGTSPSFGDVLGWFQGVAMNGMLSVQYPKVYHAFTANFGFSVGLVPWDSMQNAIDNFRARTGGNLTHDSYEYLRKNATLVTTASARRALLFVRDTTISQNNTTTQLGNDDDDFPHHNTTANAVMRKEEHVVHGIQAYAEQLSIPQANTFMTLLLIWAILVAFLIVAILLLKVILEAWSMFGNIPRSMESWRKRYWWRLAKALTNLILLLYGIWTMYCIYQWTNGDSWAAKLLAGVSLALFTGVLLFFGIRIALVAREAQRRDGDASLLYEDKETWVKYSLFYENYRKGFWWVFVPAIIYTFARGVVVAAANGHGMVQSIGLIVIEGLFLLLLLCSRPYQRPSAGWINIVIHVVRVLSVVCVLVFVEELGISQTTKTVTGIALTVVQCVLTGVLAVLIAVNSIVGLIRENPHRKKRKELEKLNSRDPDDLTALDARNSLLMSPVAYFKRNSERFGRSKEQDGDRDALVPGAAGMGERDPSLPRFAEQQEIGRAF</sequence>
<feature type="compositionally biased region" description="Basic and acidic residues" evidence="7">
    <location>
        <begin position="646"/>
        <end position="658"/>
    </location>
</feature>
<evidence type="ECO:0000256" key="2">
    <source>
        <dbReference type="ARBA" id="ARBA00010642"/>
    </source>
</evidence>
<feature type="transmembrane region" description="Helical" evidence="8">
    <location>
        <begin position="388"/>
        <end position="414"/>
    </location>
</feature>
<keyword evidence="4 9" id="KW-0732">Signal</keyword>
<dbReference type="InterPro" id="IPR040241">
    <property type="entry name" value="TRP_Flc/Pkd2-like"/>
</dbReference>
<proteinExistence type="inferred from homology"/>
<keyword evidence="6 8" id="KW-0472">Membrane</keyword>
<evidence type="ECO:0000256" key="4">
    <source>
        <dbReference type="ARBA" id="ARBA00022729"/>
    </source>
</evidence>
<feature type="signal peptide" evidence="9">
    <location>
        <begin position="1"/>
        <end position="17"/>
    </location>
</feature>
<feature type="transmembrane region" description="Helical" evidence="8">
    <location>
        <begin position="538"/>
        <end position="558"/>
    </location>
</feature>
<evidence type="ECO:0000256" key="6">
    <source>
        <dbReference type="ARBA" id="ARBA00023136"/>
    </source>
</evidence>
<dbReference type="AlphaFoldDB" id="A0A6A7BWB4"/>
<evidence type="ECO:0000313" key="11">
    <source>
        <dbReference type="EMBL" id="KAF2859501.1"/>
    </source>
</evidence>